<keyword evidence="2" id="KW-1185">Reference proteome</keyword>
<evidence type="ECO:0000313" key="1">
    <source>
        <dbReference type="EMBL" id="OEG71867.1"/>
    </source>
</evidence>
<name>A0A1E5IN00_ENDTX</name>
<dbReference type="Proteomes" id="UP000095237">
    <property type="component" value="Unassembled WGS sequence"/>
</dbReference>
<sequence length="99" mass="11058">MAESGWEYTLRIYKDKAVLCKYSSDGDSIVSDFPVNGASVLIPQKYIRGNPVNWGYQAVIVSEIDGKKIIADFLNQSAKTKEAVLSEKPFQSSVVRLRK</sequence>
<reference evidence="1 2" key="1">
    <citation type="submission" date="2015-11" db="EMBL/GenBank/DDBJ databases">
        <title>Evidence for parallel genomic evolution in an endosymbiosis of termite gut flagellates.</title>
        <authorList>
            <person name="Zheng H."/>
        </authorList>
    </citation>
    <scope>NUCLEOTIDE SEQUENCE [LARGE SCALE GENOMIC DNA]</scope>
    <source>
        <strain evidence="1 2">CET450</strain>
    </source>
</reference>
<dbReference type="AlphaFoldDB" id="A0A1E5IN00"/>
<evidence type="ECO:0000313" key="2">
    <source>
        <dbReference type="Proteomes" id="UP000095237"/>
    </source>
</evidence>
<protein>
    <submittedName>
        <fullName evidence="1">Uncharacterized protein</fullName>
    </submittedName>
</protein>
<accession>A0A1E5IN00</accession>
<gene>
    <name evidence="1" type="ORF">ATZ36_12205</name>
</gene>
<proteinExistence type="predicted"/>
<dbReference type="EMBL" id="LNVX01000030">
    <property type="protein sequence ID" value="OEG71867.1"/>
    <property type="molecule type" value="Genomic_DNA"/>
</dbReference>
<organism evidence="1 2">
    <name type="scientific">Endomicrobium trichonymphae</name>
    <dbReference type="NCBI Taxonomy" id="1408204"/>
    <lineage>
        <taxon>Bacteria</taxon>
        <taxon>Pseudomonadati</taxon>
        <taxon>Elusimicrobiota</taxon>
        <taxon>Endomicrobiia</taxon>
        <taxon>Endomicrobiales</taxon>
        <taxon>Endomicrobiaceae</taxon>
        <taxon>Candidatus Endomicrobiellum</taxon>
    </lineage>
</organism>
<comment type="caution">
    <text evidence="1">The sequence shown here is derived from an EMBL/GenBank/DDBJ whole genome shotgun (WGS) entry which is preliminary data.</text>
</comment>